<keyword evidence="3" id="KW-0812">Transmembrane</keyword>
<feature type="compositionally biased region" description="Basic and acidic residues" evidence="2">
    <location>
        <begin position="1"/>
        <end position="19"/>
    </location>
</feature>
<gene>
    <name evidence="4" type="ORF">ODALV1_LOCUS12784</name>
</gene>
<feature type="transmembrane region" description="Helical" evidence="3">
    <location>
        <begin position="210"/>
        <end position="227"/>
    </location>
</feature>
<comment type="caution">
    <text evidence="4">The sequence shown here is derived from an EMBL/GenBank/DDBJ whole genome shotgun (WGS) entry which is preliminary data.</text>
</comment>
<evidence type="ECO:0000256" key="3">
    <source>
        <dbReference type="SAM" id="Phobius"/>
    </source>
</evidence>
<dbReference type="Proteomes" id="UP001642540">
    <property type="component" value="Unassembled WGS sequence"/>
</dbReference>
<dbReference type="EMBL" id="CAXLJM020000039">
    <property type="protein sequence ID" value="CAL8107829.1"/>
    <property type="molecule type" value="Genomic_DNA"/>
</dbReference>
<evidence type="ECO:0000313" key="5">
    <source>
        <dbReference type="Proteomes" id="UP001642540"/>
    </source>
</evidence>
<evidence type="ECO:0000313" key="4">
    <source>
        <dbReference type="EMBL" id="CAL8107829.1"/>
    </source>
</evidence>
<proteinExistence type="predicted"/>
<feature type="region of interest" description="Disordered" evidence="2">
    <location>
        <begin position="1"/>
        <end position="28"/>
    </location>
</feature>
<name>A0ABP1QLH7_9HEXA</name>
<keyword evidence="5" id="KW-1185">Reference proteome</keyword>
<keyword evidence="3" id="KW-0472">Membrane</keyword>
<sequence length="228" mass="26820">MERRVNSLKNHVEAEKQTEGPKGVGQTQLQATKTIRSLELKTALQNFRMIWTPLLEELREHKEEEEYEHDTFYTIENEMLSMIESNGFKSHFPLYLSIKEKFMDVTKRYEDFHDKLGIVVGNLVWQILGSNVPITPPHMKYLIETDAWEMSTQELKAAIPALEREIKKTEMMTAGLKDIEIEWDEIKKDLNEDLNDCIDRANALVEEMKLLFSFVLIIWISIFHYLII</sequence>
<keyword evidence="3" id="KW-1133">Transmembrane helix</keyword>
<accession>A0ABP1QLH7</accession>
<reference evidence="4 5" key="1">
    <citation type="submission" date="2024-08" db="EMBL/GenBank/DDBJ databases">
        <authorList>
            <person name="Cucini C."/>
            <person name="Frati F."/>
        </authorList>
    </citation>
    <scope>NUCLEOTIDE SEQUENCE [LARGE SCALE GENOMIC DNA]</scope>
</reference>
<protein>
    <submittedName>
        <fullName evidence="4">Uncharacterized protein</fullName>
    </submittedName>
</protein>
<evidence type="ECO:0000256" key="2">
    <source>
        <dbReference type="SAM" id="MobiDB-lite"/>
    </source>
</evidence>
<evidence type="ECO:0000256" key="1">
    <source>
        <dbReference type="SAM" id="Coils"/>
    </source>
</evidence>
<organism evidence="4 5">
    <name type="scientific">Orchesella dallaii</name>
    <dbReference type="NCBI Taxonomy" id="48710"/>
    <lineage>
        <taxon>Eukaryota</taxon>
        <taxon>Metazoa</taxon>
        <taxon>Ecdysozoa</taxon>
        <taxon>Arthropoda</taxon>
        <taxon>Hexapoda</taxon>
        <taxon>Collembola</taxon>
        <taxon>Entomobryomorpha</taxon>
        <taxon>Entomobryoidea</taxon>
        <taxon>Orchesellidae</taxon>
        <taxon>Orchesellinae</taxon>
        <taxon>Orchesella</taxon>
    </lineage>
</organism>
<keyword evidence="1" id="KW-0175">Coiled coil</keyword>
<feature type="coiled-coil region" evidence="1">
    <location>
        <begin position="152"/>
        <end position="207"/>
    </location>
</feature>